<feature type="binding site" evidence="7">
    <location>
        <position position="109"/>
    </location>
    <ligand>
        <name>substrate</name>
    </ligand>
</feature>
<evidence type="ECO:0000256" key="7">
    <source>
        <dbReference type="PIRSR" id="PIRSR000097-2"/>
    </source>
</evidence>
<dbReference type="Pfam" id="PF00248">
    <property type="entry name" value="Aldo_ket_red"/>
    <property type="match status" value="1"/>
</dbReference>
<dbReference type="InterPro" id="IPR018170">
    <property type="entry name" value="Aldo/ket_reductase_CS"/>
</dbReference>
<organism evidence="10 11">
    <name type="scientific">Aspergillus sclerotialis</name>
    <dbReference type="NCBI Taxonomy" id="2070753"/>
    <lineage>
        <taxon>Eukaryota</taxon>
        <taxon>Fungi</taxon>
        <taxon>Dikarya</taxon>
        <taxon>Ascomycota</taxon>
        <taxon>Pezizomycotina</taxon>
        <taxon>Eurotiomycetes</taxon>
        <taxon>Eurotiomycetidae</taxon>
        <taxon>Eurotiales</taxon>
        <taxon>Aspergillaceae</taxon>
        <taxon>Aspergillus</taxon>
        <taxon>Aspergillus subgen. Polypaecilum</taxon>
    </lineage>
</organism>
<feature type="domain" description="NADP-dependent oxidoreductase" evidence="9">
    <location>
        <begin position="18"/>
        <end position="283"/>
    </location>
</feature>
<proteinExistence type="predicted"/>
<dbReference type="AlphaFoldDB" id="A0A3A2ZLG5"/>
<dbReference type="PANTHER" id="PTHR11732">
    <property type="entry name" value="ALDO/KETO REDUCTASE"/>
    <property type="match status" value="1"/>
</dbReference>
<dbReference type="FunFam" id="3.20.20.100:FF:000002">
    <property type="entry name" value="2,5-diketo-D-gluconic acid reductase A"/>
    <property type="match status" value="1"/>
</dbReference>
<accession>A0A3A2ZLG5</accession>
<evidence type="ECO:0000256" key="4">
    <source>
        <dbReference type="ARBA" id="ARBA00047534"/>
    </source>
</evidence>
<evidence type="ECO:0000256" key="1">
    <source>
        <dbReference type="ARBA" id="ARBA00012845"/>
    </source>
</evidence>
<dbReference type="InterPro" id="IPR020471">
    <property type="entry name" value="AKR"/>
</dbReference>
<evidence type="ECO:0000256" key="8">
    <source>
        <dbReference type="PIRSR" id="PIRSR000097-3"/>
    </source>
</evidence>
<dbReference type="SUPFAM" id="SSF51430">
    <property type="entry name" value="NAD(P)-linked oxidoreductase"/>
    <property type="match status" value="1"/>
</dbReference>
<feature type="active site" description="Proton donor" evidence="6">
    <location>
        <position position="51"/>
    </location>
</feature>
<gene>
    <name evidence="10" type="ORF">PHISCL_04262</name>
</gene>
<evidence type="ECO:0000313" key="10">
    <source>
        <dbReference type="EMBL" id="RJE23410.1"/>
    </source>
</evidence>
<dbReference type="PRINTS" id="PR00069">
    <property type="entry name" value="ALDKETRDTASE"/>
</dbReference>
<dbReference type="GO" id="GO:0016616">
    <property type="term" value="F:oxidoreductase activity, acting on the CH-OH group of donors, NAD or NADP as acceptor"/>
    <property type="evidence" value="ECO:0007669"/>
    <property type="project" value="UniProtKB-ARBA"/>
</dbReference>
<sequence>MSLGRVFKLNSGYEIPAIGFGTWLSKPNEVGNAVEHALHTGYRHIDAAALYANEQGVGSGWRKSGVPRNQIFITSKLWNTHHHPAHVEEALDKSLSDLQTDYLDLYLIHWPVSFEYTTSLYPIDPTTKRIKLADVSIGETWAAMEKLVTTGKVRSIGVSNFTIEKVEELLRTAKIMPAVNQYEGHPYLQQPKLLKFLKDKGILPVSYSPRGNDFYEPPRLVHDPTVVEVAKRLGKDPFALLLSWGVQRGTGVLAKSVNPAHIETNFQDFIIPDEEFETLNKLDRHHRYNYPSMGGVDVFGEQGQNVVERRAEETAAENRRQ</sequence>
<keyword evidence="11" id="KW-1185">Reference proteome</keyword>
<name>A0A3A2ZLG5_9EURO</name>
<evidence type="ECO:0000259" key="9">
    <source>
        <dbReference type="Pfam" id="PF00248"/>
    </source>
</evidence>
<comment type="function">
    <text evidence="3">Catalyzes the initial reaction in the xylose utilization pathway by reducing D-xylose into xylitol. Xylose is a major component of hemicelluloses such as xylan. Most fungi utilize D-xylose via three enzymatic reactions, xylose reductase (XR), xylitol dehydrogenase (XDH), and xylulokinase, to form xylulose 5-phosphate, which enters pentose phosphate pathway.</text>
</comment>
<dbReference type="Proteomes" id="UP000266188">
    <property type="component" value="Unassembled WGS sequence"/>
</dbReference>
<comment type="caution">
    <text evidence="10">The sequence shown here is derived from an EMBL/GenBank/DDBJ whole genome shotgun (WGS) entry which is preliminary data.</text>
</comment>
<keyword evidence="2" id="KW-0560">Oxidoreductase</keyword>
<feature type="site" description="Lowers pKa of active site Tyr" evidence="8">
    <location>
        <position position="76"/>
    </location>
</feature>
<dbReference type="EC" id="1.1.1.307" evidence="1"/>
<comment type="catalytic activity">
    <reaction evidence="4">
        <text>xylitol + NADP(+) = D-xylose + NADPH + H(+)</text>
        <dbReference type="Rhea" id="RHEA:27445"/>
        <dbReference type="ChEBI" id="CHEBI:15378"/>
        <dbReference type="ChEBI" id="CHEBI:17151"/>
        <dbReference type="ChEBI" id="CHEBI:53455"/>
        <dbReference type="ChEBI" id="CHEBI:57783"/>
        <dbReference type="ChEBI" id="CHEBI:58349"/>
        <dbReference type="EC" id="1.1.1.307"/>
    </reaction>
</comment>
<comment type="catalytic activity">
    <reaction evidence="5">
        <text>xylitol + NAD(+) = D-xylose + NADH + H(+)</text>
        <dbReference type="Rhea" id="RHEA:27441"/>
        <dbReference type="ChEBI" id="CHEBI:15378"/>
        <dbReference type="ChEBI" id="CHEBI:17151"/>
        <dbReference type="ChEBI" id="CHEBI:53455"/>
        <dbReference type="ChEBI" id="CHEBI:57540"/>
        <dbReference type="ChEBI" id="CHEBI:57945"/>
        <dbReference type="EC" id="1.1.1.307"/>
    </reaction>
</comment>
<dbReference type="OrthoDB" id="416253at2759"/>
<dbReference type="PROSITE" id="PS00798">
    <property type="entry name" value="ALDOKETO_REDUCTASE_1"/>
    <property type="match status" value="1"/>
</dbReference>
<evidence type="ECO:0000256" key="6">
    <source>
        <dbReference type="PIRSR" id="PIRSR000097-1"/>
    </source>
</evidence>
<dbReference type="EMBL" id="MVGC01000122">
    <property type="protein sequence ID" value="RJE23410.1"/>
    <property type="molecule type" value="Genomic_DNA"/>
</dbReference>
<evidence type="ECO:0000256" key="2">
    <source>
        <dbReference type="ARBA" id="ARBA00023002"/>
    </source>
</evidence>
<protein>
    <recommendedName>
        <fullName evidence="1">D-xylose reductase [NAD(P)H]</fullName>
        <ecNumber evidence="1">1.1.1.307</ecNumber>
    </recommendedName>
</protein>
<dbReference type="InterPro" id="IPR023210">
    <property type="entry name" value="NADP_OxRdtase_dom"/>
</dbReference>
<dbReference type="InterPro" id="IPR036812">
    <property type="entry name" value="NAD(P)_OxRdtase_dom_sf"/>
</dbReference>
<dbReference type="Gene3D" id="3.20.20.100">
    <property type="entry name" value="NADP-dependent oxidoreductase domain"/>
    <property type="match status" value="1"/>
</dbReference>
<evidence type="ECO:0000256" key="3">
    <source>
        <dbReference type="ARBA" id="ARBA00025065"/>
    </source>
</evidence>
<dbReference type="PIRSF" id="PIRSF000097">
    <property type="entry name" value="AKR"/>
    <property type="match status" value="1"/>
</dbReference>
<evidence type="ECO:0000313" key="11">
    <source>
        <dbReference type="Proteomes" id="UP000266188"/>
    </source>
</evidence>
<dbReference type="PROSITE" id="PS00062">
    <property type="entry name" value="ALDOKETO_REDUCTASE_2"/>
    <property type="match status" value="1"/>
</dbReference>
<dbReference type="STRING" id="2070753.A0A3A2ZLG5"/>
<evidence type="ECO:0000256" key="5">
    <source>
        <dbReference type="ARBA" id="ARBA00049485"/>
    </source>
</evidence>
<reference evidence="11" key="1">
    <citation type="submission" date="2017-02" db="EMBL/GenBank/DDBJ databases">
        <authorList>
            <person name="Tafer H."/>
            <person name="Lopandic K."/>
        </authorList>
    </citation>
    <scope>NUCLEOTIDE SEQUENCE [LARGE SCALE GENOMIC DNA]</scope>
    <source>
        <strain evidence="11">CBS 366.77</strain>
    </source>
</reference>